<keyword evidence="2" id="KW-1185">Reference proteome</keyword>
<evidence type="ECO:0000313" key="1">
    <source>
        <dbReference type="EMBL" id="RTR34516.1"/>
    </source>
</evidence>
<dbReference type="AlphaFoldDB" id="A0A3S0LFV7"/>
<dbReference type="Proteomes" id="UP000282060">
    <property type="component" value="Unassembled WGS sequence"/>
</dbReference>
<comment type="caution">
    <text evidence="1">The sequence shown here is derived from an EMBL/GenBank/DDBJ whole genome shotgun (WGS) entry which is preliminary data.</text>
</comment>
<reference evidence="1 2" key="1">
    <citation type="submission" date="2018-12" db="EMBL/GenBank/DDBJ databases">
        <authorList>
            <person name="Yu L."/>
        </authorList>
    </citation>
    <scope>NUCLEOTIDE SEQUENCE [LARGE SCALE GENOMIC DNA]</scope>
    <source>
        <strain evidence="1 2">HAW-EB5</strain>
    </source>
</reference>
<dbReference type="OrthoDB" id="6257477at2"/>
<proteinExistence type="predicted"/>
<dbReference type="RefSeq" id="WP_126503827.1">
    <property type="nucleotide sequence ID" value="NZ_RXNV01000001.1"/>
</dbReference>
<accession>A0A3S0LFV7</accession>
<evidence type="ECO:0000313" key="2">
    <source>
        <dbReference type="Proteomes" id="UP000282060"/>
    </source>
</evidence>
<name>A0A3S0LFV7_9GAMM</name>
<organism evidence="1 2">
    <name type="scientific">Shewanella atlantica</name>
    <dbReference type="NCBI Taxonomy" id="271099"/>
    <lineage>
        <taxon>Bacteria</taxon>
        <taxon>Pseudomonadati</taxon>
        <taxon>Pseudomonadota</taxon>
        <taxon>Gammaproteobacteria</taxon>
        <taxon>Alteromonadales</taxon>
        <taxon>Shewanellaceae</taxon>
        <taxon>Shewanella</taxon>
    </lineage>
</organism>
<sequence length="241" mass="27234">MKDEHTDKPAGFDAELQRWYRKIKQEQPGPELDEKIIAMAKQATDGAAKDNVVRVEHSFWRQYRWPLSSAASVMLVVTLLLINPDAPQDVLRDDAMPMMMQMNEPVDVQGGEEQALKAVAPRSMSVEPDREIGEGSADINGAVTEQVTSQASEQQNQKGASYRLSDTVEKQPRLMNESTQREAVISAKQALNHLEQLVESKQWSEAKKLALKIETQYPQLNEPSHPQHQSWNELQALLKQH</sequence>
<dbReference type="EMBL" id="RXNV01000001">
    <property type="protein sequence ID" value="RTR34516.1"/>
    <property type="molecule type" value="Genomic_DNA"/>
</dbReference>
<protein>
    <submittedName>
        <fullName evidence="1">Uncharacterized protein</fullName>
    </submittedName>
</protein>
<gene>
    <name evidence="1" type="ORF">EKG39_02255</name>
</gene>